<evidence type="ECO:0000259" key="6">
    <source>
        <dbReference type="Pfam" id="PF13193"/>
    </source>
</evidence>
<dbReference type="SUPFAM" id="SSF56801">
    <property type="entry name" value="Acetyl-CoA synthetase-like"/>
    <property type="match status" value="1"/>
</dbReference>
<dbReference type="GO" id="GO:0005524">
    <property type="term" value="F:ATP binding"/>
    <property type="evidence" value="ECO:0007669"/>
    <property type="project" value="UniProtKB-KW"/>
</dbReference>
<dbReference type="GO" id="GO:0006637">
    <property type="term" value="P:acyl-CoA metabolic process"/>
    <property type="evidence" value="ECO:0007669"/>
    <property type="project" value="TreeGrafter"/>
</dbReference>
<proteinExistence type="inferred from homology"/>
<keyword evidence="8" id="KW-1185">Reference proteome</keyword>
<dbReference type="GO" id="GO:0016405">
    <property type="term" value="F:CoA-ligase activity"/>
    <property type="evidence" value="ECO:0007669"/>
    <property type="project" value="UniProtKB-ARBA"/>
</dbReference>
<dbReference type="STRING" id="364200.SAMN04488515_0393"/>
<dbReference type="InterPro" id="IPR020845">
    <property type="entry name" value="AMP-binding_CS"/>
</dbReference>
<dbReference type="PANTHER" id="PTHR43605:SF10">
    <property type="entry name" value="ACYL-COA SYNTHETASE MEDIUM CHAIN FAMILY MEMBER 3"/>
    <property type="match status" value="1"/>
</dbReference>
<feature type="domain" description="AMP-binding enzyme C-terminal" evidence="6">
    <location>
        <begin position="451"/>
        <end position="529"/>
    </location>
</feature>
<dbReference type="InterPro" id="IPR051087">
    <property type="entry name" value="Mitochondrial_ACSM"/>
</dbReference>
<dbReference type="Pfam" id="PF00501">
    <property type="entry name" value="AMP-binding"/>
    <property type="match status" value="1"/>
</dbReference>
<evidence type="ECO:0000313" key="7">
    <source>
        <dbReference type="EMBL" id="SEV95573.1"/>
    </source>
</evidence>
<dbReference type="InterPro" id="IPR000873">
    <property type="entry name" value="AMP-dep_synth/lig_dom"/>
</dbReference>
<keyword evidence="2" id="KW-0436">Ligase</keyword>
<dbReference type="PROSITE" id="PS00455">
    <property type="entry name" value="AMP_BINDING"/>
    <property type="match status" value="1"/>
</dbReference>
<dbReference type="GO" id="GO:0004321">
    <property type="term" value="F:fatty-acyl-CoA synthase activity"/>
    <property type="evidence" value="ECO:0007669"/>
    <property type="project" value="TreeGrafter"/>
</dbReference>
<keyword evidence="3" id="KW-0547">Nucleotide-binding</keyword>
<organism evidence="7 8">
    <name type="scientific">Cognatiyoonia koreensis</name>
    <dbReference type="NCBI Taxonomy" id="364200"/>
    <lineage>
        <taxon>Bacteria</taxon>
        <taxon>Pseudomonadati</taxon>
        <taxon>Pseudomonadota</taxon>
        <taxon>Alphaproteobacteria</taxon>
        <taxon>Rhodobacterales</taxon>
        <taxon>Paracoccaceae</taxon>
        <taxon>Cognatiyoonia</taxon>
    </lineage>
</organism>
<gene>
    <name evidence="7" type="ORF">SAMN04488515_0393</name>
</gene>
<feature type="domain" description="AMP-dependent synthetase/ligase" evidence="5">
    <location>
        <begin position="31"/>
        <end position="397"/>
    </location>
</feature>
<dbReference type="InterPro" id="IPR025110">
    <property type="entry name" value="AMP-bd_C"/>
</dbReference>
<evidence type="ECO:0000256" key="3">
    <source>
        <dbReference type="ARBA" id="ARBA00022741"/>
    </source>
</evidence>
<dbReference type="PANTHER" id="PTHR43605">
    <property type="entry name" value="ACYL-COENZYME A SYNTHETASE"/>
    <property type="match status" value="1"/>
</dbReference>
<name>A0A1I0N4M3_9RHOB</name>
<dbReference type="InterPro" id="IPR045851">
    <property type="entry name" value="AMP-bd_C_sf"/>
</dbReference>
<dbReference type="GO" id="GO:0015645">
    <property type="term" value="F:fatty acid ligase activity"/>
    <property type="evidence" value="ECO:0007669"/>
    <property type="project" value="TreeGrafter"/>
</dbReference>
<dbReference type="GO" id="GO:0006633">
    <property type="term" value="P:fatty acid biosynthetic process"/>
    <property type="evidence" value="ECO:0007669"/>
    <property type="project" value="TreeGrafter"/>
</dbReference>
<dbReference type="OrthoDB" id="9803968at2"/>
<dbReference type="Proteomes" id="UP000199167">
    <property type="component" value="Unassembled WGS sequence"/>
</dbReference>
<evidence type="ECO:0000313" key="8">
    <source>
        <dbReference type="Proteomes" id="UP000199167"/>
    </source>
</evidence>
<dbReference type="AlphaFoldDB" id="A0A1I0N4M3"/>
<dbReference type="Pfam" id="PF13193">
    <property type="entry name" value="AMP-binding_C"/>
    <property type="match status" value="1"/>
</dbReference>
<protein>
    <submittedName>
        <fullName evidence="7">Acetyl-CoA synthetase</fullName>
    </submittedName>
</protein>
<sequence length="541" mass="57647">MLQQRATLAETRDAFRWDVPKRYNIGVDICDRIAAARPNAPAIIEVGADDAATTTSFAALRDHSNKIANVLAMVADPGDRIAVLLPQSEATAAAHIAITKMGCIALPLFTQFGPDALCHRLRDSGTCALITNAESAAIVSGLRDQLPDLRTVLSVDGPDANAACLTTATHTASADFTPMDTLADDPAILIYTSGTTGNPKGALHAHRVLLGHLPGVEMSHDFFPQAGDLIWTPADWAWIGGLLDVLMPALHHGVPVLAHRFAKFDGRAAFDLMASHGVRNAFLPPTALKIMRQVVDPPRLAVRSVASGGETLGAELIAWGQEVFGTTINEFYGQTECNMIVSSCGALAPAVPGVMGFAVPGHDVRILDSDAPSFAPDGQVGRIAVRAPDPVMFLHYWGNPDATAERYVTIDDIDWLLTGDNGEAKPDGRIRFVGRDDDLISSGGYRIGPAEIEDCLLTHPAVQMAGVVGKPDALRGEVVTAFVQLVPGKTGSDALAAEIAAHVKGRLAAYEYPRDVRFIETMPMTTTGKIIRAELRRMCHA</sequence>
<evidence type="ECO:0000259" key="5">
    <source>
        <dbReference type="Pfam" id="PF00501"/>
    </source>
</evidence>
<comment type="similarity">
    <text evidence="1">Belongs to the ATP-dependent AMP-binding enzyme family.</text>
</comment>
<dbReference type="InterPro" id="IPR042099">
    <property type="entry name" value="ANL_N_sf"/>
</dbReference>
<dbReference type="Gene3D" id="3.30.300.30">
    <property type="match status" value="1"/>
</dbReference>
<keyword evidence="4" id="KW-0067">ATP-binding</keyword>
<reference evidence="7 8" key="1">
    <citation type="submission" date="2016-10" db="EMBL/GenBank/DDBJ databases">
        <authorList>
            <person name="de Groot N.N."/>
        </authorList>
    </citation>
    <scope>NUCLEOTIDE SEQUENCE [LARGE SCALE GENOMIC DNA]</scope>
    <source>
        <strain evidence="7 8">DSM 17925</strain>
    </source>
</reference>
<dbReference type="EMBL" id="FOIZ01000001">
    <property type="protein sequence ID" value="SEV95573.1"/>
    <property type="molecule type" value="Genomic_DNA"/>
</dbReference>
<dbReference type="Gene3D" id="3.40.50.12780">
    <property type="entry name" value="N-terminal domain of ligase-like"/>
    <property type="match status" value="1"/>
</dbReference>
<evidence type="ECO:0000256" key="4">
    <source>
        <dbReference type="ARBA" id="ARBA00022840"/>
    </source>
</evidence>
<evidence type="ECO:0000256" key="2">
    <source>
        <dbReference type="ARBA" id="ARBA00022598"/>
    </source>
</evidence>
<accession>A0A1I0N4M3</accession>
<dbReference type="RefSeq" id="WP_089994406.1">
    <property type="nucleotide sequence ID" value="NZ_FOIZ01000001.1"/>
</dbReference>
<evidence type="ECO:0000256" key="1">
    <source>
        <dbReference type="ARBA" id="ARBA00006432"/>
    </source>
</evidence>